<keyword evidence="1" id="KW-0732">Signal</keyword>
<organism evidence="3 4">
    <name type="scientific">Desulfosporosinus meridiei (strain ATCC BAA-275 / DSM 13257 / KCTC 12902 / NCIMB 13706 / S10)</name>
    <dbReference type="NCBI Taxonomy" id="768704"/>
    <lineage>
        <taxon>Bacteria</taxon>
        <taxon>Bacillati</taxon>
        <taxon>Bacillota</taxon>
        <taxon>Clostridia</taxon>
        <taxon>Eubacteriales</taxon>
        <taxon>Desulfitobacteriaceae</taxon>
        <taxon>Desulfosporosinus</taxon>
    </lineage>
</organism>
<dbReference type="EMBL" id="CP003629">
    <property type="protein sequence ID" value="AFQ43379.1"/>
    <property type="molecule type" value="Genomic_DNA"/>
</dbReference>
<feature type="signal peptide" evidence="1">
    <location>
        <begin position="1"/>
        <end position="24"/>
    </location>
</feature>
<accession>J7IT88</accession>
<reference evidence="4" key="2">
    <citation type="submission" date="2012-08" db="EMBL/GenBank/DDBJ databases">
        <title>Finished genome of Desulfosporosinus meridiei DSM 13257.</title>
        <authorList>
            <person name="Huntemann M."/>
            <person name="Wei C.-L."/>
            <person name="Han J."/>
            <person name="Detter J.C."/>
            <person name="Han C."/>
            <person name="Davenport K."/>
            <person name="Daligault H."/>
            <person name="Erkkila T."/>
            <person name="Gu W."/>
            <person name="Munk A.C.C."/>
            <person name="Teshima H."/>
            <person name="Xu Y."/>
            <person name="Chain P."/>
            <person name="Tapia R."/>
            <person name="Chen A."/>
            <person name="Krypides N."/>
            <person name="Mavromatis K."/>
            <person name="Markowitz V."/>
            <person name="Szeto E."/>
            <person name="Ivanova N."/>
            <person name="Mikhailova N."/>
            <person name="Ovchinnikova G."/>
            <person name="Pagani I."/>
            <person name="Pati A."/>
            <person name="Goodwin L."/>
            <person name="Peters L."/>
            <person name="Pitluck S."/>
            <person name="Woyke T."/>
            <person name="Pester M."/>
            <person name="Spring S."/>
            <person name="Ollivier B."/>
            <person name="Rattei T."/>
            <person name="Klenk H.-P."/>
            <person name="Wagner M."/>
            <person name="Loy A."/>
        </authorList>
    </citation>
    <scope>NUCLEOTIDE SEQUENCE [LARGE SCALE GENOMIC DNA]</scope>
    <source>
        <strain evidence="4">ATCC BAA-275 / DSM 13257 / NCIMB 13706 / S10</strain>
    </source>
</reference>
<dbReference type="eggNOG" id="ENOG5033DAK">
    <property type="taxonomic scope" value="Bacteria"/>
</dbReference>
<feature type="domain" description="Putative amidase" evidence="2">
    <location>
        <begin position="41"/>
        <end position="211"/>
    </location>
</feature>
<protein>
    <recommendedName>
        <fullName evidence="2">Putative amidase domain-containing protein</fullName>
    </recommendedName>
</protein>
<sequence>MKRLCFLLAVLLLTSIGTCPSALAVSYEFTNSNPNVNSELNRGNAADYAVDFARKPGNTDDYASYGSGTLGGDCTNFVSQVLRGGGMNFHGTKGSNIFTQDWYYYGPNIPPATQPRTSTWTGAHEFRKHWGTVDGVGGKKAYQMVKYTNLEASNNFDSIYTELWPGDIIQFTDANGLTGHSIVIWKYGMVDGVKTMNYAQHSTDNGTWDWALDLRTRLSNNKNNPGFTYTLKMRNGS</sequence>
<dbReference type="InterPro" id="IPR024301">
    <property type="entry name" value="Amidase_6"/>
</dbReference>
<feature type="chain" id="PRO_5003793152" description="Putative amidase domain-containing protein" evidence="1">
    <location>
        <begin position="25"/>
        <end position="237"/>
    </location>
</feature>
<dbReference type="OrthoDB" id="2194542at2"/>
<dbReference type="PANTHER" id="PTHR40032">
    <property type="entry name" value="EXPORTED PROTEIN-RELATED"/>
    <property type="match status" value="1"/>
</dbReference>
<keyword evidence="4" id="KW-1185">Reference proteome</keyword>
<dbReference type="Proteomes" id="UP000005262">
    <property type="component" value="Chromosome"/>
</dbReference>
<dbReference type="KEGG" id="dmi:Desmer_1379"/>
<dbReference type="Pfam" id="PF12671">
    <property type="entry name" value="Amidase_6"/>
    <property type="match status" value="1"/>
</dbReference>
<dbReference type="RefSeq" id="WP_014902298.1">
    <property type="nucleotide sequence ID" value="NC_018515.1"/>
</dbReference>
<proteinExistence type="predicted"/>
<dbReference type="AlphaFoldDB" id="J7IT88"/>
<evidence type="ECO:0000313" key="4">
    <source>
        <dbReference type="Proteomes" id="UP000005262"/>
    </source>
</evidence>
<evidence type="ECO:0000259" key="2">
    <source>
        <dbReference type="Pfam" id="PF12671"/>
    </source>
</evidence>
<reference evidence="3 4" key="1">
    <citation type="journal article" date="2012" name="J. Bacteriol.">
        <title>Complete genome sequences of Desulfosporosinus orientis DSM765T, Desulfosporosinus youngiae DSM17734T, Desulfosporosinus meridiei DSM13257T, and Desulfosporosinus acidiphilus DSM22704T.</title>
        <authorList>
            <person name="Pester M."/>
            <person name="Brambilla E."/>
            <person name="Alazard D."/>
            <person name="Rattei T."/>
            <person name="Weinmaier T."/>
            <person name="Han J."/>
            <person name="Lucas S."/>
            <person name="Lapidus A."/>
            <person name="Cheng J.F."/>
            <person name="Goodwin L."/>
            <person name="Pitluck S."/>
            <person name="Peters L."/>
            <person name="Ovchinnikova G."/>
            <person name="Teshima H."/>
            <person name="Detter J.C."/>
            <person name="Han C.S."/>
            <person name="Tapia R."/>
            <person name="Land M.L."/>
            <person name="Hauser L."/>
            <person name="Kyrpides N.C."/>
            <person name="Ivanova N.N."/>
            <person name="Pagani I."/>
            <person name="Huntmann M."/>
            <person name="Wei C.L."/>
            <person name="Davenport K.W."/>
            <person name="Daligault H."/>
            <person name="Chain P.S."/>
            <person name="Chen A."/>
            <person name="Mavromatis K."/>
            <person name="Markowitz V."/>
            <person name="Szeto E."/>
            <person name="Mikhailova N."/>
            <person name="Pati A."/>
            <person name="Wagner M."/>
            <person name="Woyke T."/>
            <person name="Ollivier B."/>
            <person name="Klenk H.P."/>
            <person name="Spring S."/>
            <person name="Loy A."/>
        </authorList>
    </citation>
    <scope>NUCLEOTIDE SEQUENCE [LARGE SCALE GENOMIC DNA]</scope>
    <source>
        <strain evidence="4">ATCC BAA-275 / DSM 13257 / NCIMB 13706 / S10</strain>
    </source>
</reference>
<evidence type="ECO:0000313" key="3">
    <source>
        <dbReference type="EMBL" id="AFQ43379.1"/>
    </source>
</evidence>
<dbReference type="PANTHER" id="PTHR40032:SF1">
    <property type="entry name" value="EXPORTED PROTEIN"/>
    <property type="match status" value="1"/>
</dbReference>
<evidence type="ECO:0000256" key="1">
    <source>
        <dbReference type="SAM" id="SignalP"/>
    </source>
</evidence>
<name>J7IT88_DESMD</name>
<dbReference type="HOGENOM" id="CLU_1330015_0_0_9"/>
<gene>
    <name evidence="3" type="ordered locus">Desmer_1379</name>
</gene>